<name>A0A2A4J363_HELVI</name>
<organism evidence="1">
    <name type="scientific">Heliothis virescens</name>
    <name type="common">Tobacco budworm moth</name>
    <dbReference type="NCBI Taxonomy" id="7102"/>
    <lineage>
        <taxon>Eukaryota</taxon>
        <taxon>Metazoa</taxon>
        <taxon>Ecdysozoa</taxon>
        <taxon>Arthropoda</taxon>
        <taxon>Hexapoda</taxon>
        <taxon>Insecta</taxon>
        <taxon>Pterygota</taxon>
        <taxon>Neoptera</taxon>
        <taxon>Endopterygota</taxon>
        <taxon>Lepidoptera</taxon>
        <taxon>Glossata</taxon>
        <taxon>Ditrysia</taxon>
        <taxon>Noctuoidea</taxon>
        <taxon>Noctuidae</taxon>
        <taxon>Heliothinae</taxon>
        <taxon>Heliothis</taxon>
    </lineage>
</organism>
<dbReference type="EMBL" id="NWSH01000710">
    <property type="protein sequence ID" value="PCG74664.1"/>
    <property type="molecule type" value="Genomic_DNA"/>
</dbReference>
<accession>A0A2A4J363</accession>
<comment type="caution">
    <text evidence="1">The sequence shown here is derived from an EMBL/GenBank/DDBJ whole genome shotgun (WGS) entry which is preliminary data.</text>
</comment>
<proteinExistence type="predicted"/>
<dbReference type="EMBL" id="NWSH01003369">
    <property type="protein sequence ID" value="PCG66441.1"/>
    <property type="molecule type" value="Genomic_DNA"/>
</dbReference>
<sequence length="171" mass="19688">MNHGAFDKVRSMPFCNLCMMVILELQALPHNCIPYIHTGLRIILYIRSLLSTESFELRAISQYMFRNRMFVSSRLVLMCFFHVNLLSRCIPRYLTESLWGRVLSPNRTGEQFPFLSVKVMWIDLDALALMRHFFSQSSTLFRLSCRMFEAVCGSVLLANSAVSSANVAFIT</sequence>
<reference evidence="1" key="1">
    <citation type="submission" date="2017-09" db="EMBL/GenBank/DDBJ databases">
        <title>Contemporary evolution of a Lepidopteran species, Heliothis virescens, in response to modern agricultural practices.</title>
        <authorList>
            <person name="Fritz M.L."/>
            <person name="Deyonke A.M."/>
            <person name="Papanicolaou A."/>
            <person name="Micinski S."/>
            <person name="Westbrook J."/>
            <person name="Gould F."/>
        </authorList>
    </citation>
    <scope>NUCLEOTIDE SEQUENCE [LARGE SCALE GENOMIC DNA]</scope>
    <source>
        <strain evidence="1">HvINT-</strain>
        <tissue evidence="1">Whole body</tissue>
    </source>
</reference>
<dbReference type="AlphaFoldDB" id="A0A2A4J363"/>
<evidence type="ECO:0000313" key="2">
    <source>
        <dbReference type="EMBL" id="PCG74664.1"/>
    </source>
</evidence>
<protein>
    <submittedName>
        <fullName evidence="1">Uncharacterized protein</fullName>
    </submittedName>
</protein>
<evidence type="ECO:0000313" key="1">
    <source>
        <dbReference type="EMBL" id="PCG66441.1"/>
    </source>
</evidence>
<gene>
    <name evidence="2" type="ORF">B5V51_12975</name>
    <name evidence="1" type="ORF">B5V51_7680</name>
</gene>